<organism evidence="3 4">
    <name type="scientific">Flexibacter flexilis DSM 6793</name>
    <dbReference type="NCBI Taxonomy" id="927664"/>
    <lineage>
        <taxon>Bacteria</taxon>
        <taxon>Pseudomonadati</taxon>
        <taxon>Bacteroidota</taxon>
        <taxon>Cytophagia</taxon>
        <taxon>Cytophagales</taxon>
        <taxon>Flexibacteraceae</taxon>
        <taxon>Flexibacter</taxon>
    </lineage>
</organism>
<accession>A0A1I1FAI0</accession>
<dbReference type="SMART" id="SM00867">
    <property type="entry name" value="YceI"/>
    <property type="match status" value="1"/>
</dbReference>
<protein>
    <submittedName>
        <fullName evidence="3">Polyisoprenoid-binding protein YceI</fullName>
    </submittedName>
</protein>
<dbReference type="InterPro" id="IPR007372">
    <property type="entry name" value="Lipid/polyisoprenoid-bd_YceI"/>
</dbReference>
<gene>
    <name evidence="3" type="ORF">SAMN05421780_102112</name>
</gene>
<feature type="chain" id="PRO_5011486733" evidence="1">
    <location>
        <begin position="21"/>
        <end position="198"/>
    </location>
</feature>
<reference evidence="3 4" key="1">
    <citation type="submission" date="2016-10" db="EMBL/GenBank/DDBJ databases">
        <authorList>
            <person name="de Groot N.N."/>
        </authorList>
    </citation>
    <scope>NUCLEOTIDE SEQUENCE [LARGE SCALE GENOMIC DNA]</scope>
    <source>
        <strain evidence="3 4">DSM 6793</strain>
    </source>
</reference>
<evidence type="ECO:0000313" key="3">
    <source>
        <dbReference type="EMBL" id="SFB96281.1"/>
    </source>
</evidence>
<sequence>MTTKNIVLSLVAVVASLTFAFAGKPTTYKADVKKTTLVWLGKKVTGEHTGNVSLASGSLQVDGKAVTGGSFEIDMNSITCTDLTDADYNAKLVGHLKADDFFGVAKFAKASFATTSVKAVKGNEYEVTGKLTIKGITQEVKFPATITVNGNTATAKGKITVNRTKFDIKYGSGSFFSDLGDKTISDDFTIDLNLVATK</sequence>
<keyword evidence="4" id="KW-1185">Reference proteome</keyword>
<keyword evidence="1" id="KW-0732">Signal</keyword>
<dbReference type="Pfam" id="PF04264">
    <property type="entry name" value="YceI"/>
    <property type="match status" value="1"/>
</dbReference>
<dbReference type="PANTHER" id="PTHR34406:SF1">
    <property type="entry name" value="PROTEIN YCEI"/>
    <property type="match status" value="1"/>
</dbReference>
<dbReference type="PANTHER" id="PTHR34406">
    <property type="entry name" value="PROTEIN YCEI"/>
    <property type="match status" value="1"/>
</dbReference>
<evidence type="ECO:0000313" key="4">
    <source>
        <dbReference type="Proteomes" id="UP000199514"/>
    </source>
</evidence>
<dbReference type="AlphaFoldDB" id="A0A1I1FAI0"/>
<dbReference type="InterPro" id="IPR036761">
    <property type="entry name" value="TTHA0802/YceI-like_sf"/>
</dbReference>
<dbReference type="Gene3D" id="2.40.128.110">
    <property type="entry name" value="Lipid/polyisoprenoid-binding, YceI-like"/>
    <property type="match status" value="1"/>
</dbReference>
<name>A0A1I1FAI0_9BACT</name>
<dbReference type="OrthoDB" id="951410at2"/>
<dbReference type="SUPFAM" id="SSF101874">
    <property type="entry name" value="YceI-like"/>
    <property type="match status" value="1"/>
</dbReference>
<dbReference type="Proteomes" id="UP000199514">
    <property type="component" value="Unassembled WGS sequence"/>
</dbReference>
<proteinExistence type="predicted"/>
<dbReference type="RefSeq" id="WP_091508215.1">
    <property type="nucleotide sequence ID" value="NZ_FOLE01000002.1"/>
</dbReference>
<feature type="signal peptide" evidence="1">
    <location>
        <begin position="1"/>
        <end position="20"/>
    </location>
</feature>
<evidence type="ECO:0000256" key="1">
    <source>
        <dbReference type="SAM" id="SignalP"/>
    </source>
</evidence>
<feature type="domain" description="Lipid/polyisoprenoid-binding YceI-like" evidence="2">
    <location>
        <begin position="27"/>
        <end position="197"/>
    </location>
</feature>
<dbReference type="EMBL" id="FOLE01000002">
    <property type="protein sequence ID" value="SFB96281.1"/>
    <property type="molecule type" value="Genomic_DNA"/>
</dbReference>
<evidence type="ECO:0000259" key="2">
    <source>
        <dbReference type="SMART" id="SM00867"/>
    </source>
</evidence>